<dbReference type="AlphaFoldDB" id="E3J4C4"/>
<dbReference type="EMBL" id="CP002299">
    <property type="protein sequence ID" value="ADP83043.1"/>
    <property type="molecule type" value="Genomic_DNA"/>
</dbReference>
<dbReference type="GO" id="GO:0019748">
    <property type="term" value="P:secondary metabolic process"/>
    <property type="evidence" value="ECO:0007669"/>
    <property type="project" value="TreeGrafter"/>
</dbReference>
<keyword evidence="4" id="KW-1185">Reference proteome</keyword>
<keyword evidence="3" id="KW-0378">Hydrolase</keyword>
<sequence>MDHGRLAAEVWPIMTIAVDSPEAGSSAPDFPVFDVDNHLYETEDALTRHLPAAHRDLFRFVELNGRKKLVVRSLLTEYIPNPTFEVVARPGSHMAFYASENTEGKSLRELAGKPMRTVPAFREPAARLALMDEQGLDTCLMFPTLASLIEERLRDDPKLTDVAIHAFNEWLHDDWTYDYQGRIFATPIITPTTPEAGIRELETVLGRGAKVVLMRPAPVTGSRGPRSPFLPEFDPFWARVQESGVIVALHASDSGYQEYLNTWEGRDGEFVAFKPKTFAYVADGGRSIQDTLASAICHGMLDRFPRVRLVSVENGGSWVGVLAKNLELTYKKMPQEFQTHPLELLRRNVWINPFWEDSLDGLIGLMGTDRVCFGSDYPHAEGLAEPLSFLDRITDLPPADVERIMSTNLADLLGVTRSAPAAGKA</sequence>
<evidence type="ECO:0000256" key="1">
    <source>
        <dbReference type="ARBA" id="ARBA00023239"/>
    </source>
</evidence>
<protein>
    <submittedName>
        <fullName evidence="3">Amidohydrolase 2</fullName>
    </submittedName>
</protein>
<proteinExistence type="predicted"/>
<feature type="domain" description="Amidohydrolase-related" evidence="2">
    <location>
        <begin position="119"/>
        <end position="414"/>
    </location>
</feature>
<dbReference type="KEGG" id="fri:FraEuI1c_5054"/>
<dbReference type="InterPro" id="IPR032466">
    <property type="entry name" value="Metal_Hydrolase"/>
</dbReference>
<dbReference type="SUPFAM" id="SSF51556">
    <property type="entry name" value="Metallo-dependent hydrolases"/>
    <property type="match status" value="1"/>
</dbReference>
<keyword evidence="1" id="KW-0456">Lyase</keyword>
<dbReference type="InterPro" id="IPR006680">
    <property type="entry name" value="Amidohydro-rel"/>
</dbReference>
<dbReference type="STRING" id="298654.FraEuI1c_5054"/>
<dbReference type="GO" id="GO:0005737">
    <property type="term" value="C:cytoplasm"/>
    <property type="evidence" value="ECO:0007669"/>
    <property type="project" value="TreeGrafter"/>
</dbReference>
<dbReference type="Pfam" id="PF04909">
    <property type="entry name" value="Amidohydro_2"/>
    <property type="match status" value="1"/>
</dbReference>
<dbReference type="GO" id="GO:0016831">
    <property type="term" value="F:carboxy-lyase activity"/>
    <property type="evidence" value="ECO:0007669"/>
    <property type="project" value="InterPro"/>
</dbReference>
<evidence type="ECO:0000313" key="3">
    <source>
        <dbReference type="EMBL" id="ADP83043.1"/>
    </source>
</evidence>
<accession>E3J4C4</accession>
<dbReference type="eggNOG" id="COG2159">
    <property type="taxonomic scope" value="Bacteria"/>
</dbReference>
<dbReference type="PANTHER" id="PTHR21240:SF28">
    <property type="entry name" value="ISO-OROTATE DECARBOXYLASE (EUROFUNG)"/>
    <property type="match status" value="1"/>
</dbReference>
<reference evidence="3 4" key="1">
    <citation type="submission" date="2010-10" db="EMBL/GenBank/DDBJ databases">
        <title>Complete sequence of Frankia sp. EuI1c.</title>
        <authorList>
            <consortium name="US DOE Joint Genome Institute"/>
            <person name="Lucas S."/>
            <person name="Copeland A."/>
            <person name="Lapidus A."/>
            <person name="Cheng J.-F."/>
            <person name="Bruce D."/>
            <person name="Goodwin L."/>
            <person name="Pitluck S."/>
            <person name="Chertkov O."/>
            <person name="Detter J.C."/>
            <person name="Han C."/>
            <person name="Tapia R."/>
            <person name="Land M."/>
            <person name="Hauser L."/>
            <person name="Jeffries C."/>
            <person name="Kyrpides N."/>
            <person name="Ivanova N."/>
            <person name="Mikhailova N."/>
            <person name="Beauchemin N."/>
            <person name="Sen A."/>
            <person name="Sur S.A."/>
            <person name="Gtari M."/>
            <person name="Wall L."/>
            <person name="Tisa L."/>
            <person name="Woyke T."/>
        </authorList>
    </citation>
    <scope>NUCLEOTIDE SEQUENCE [LARGE SCALE GENOMIC DNA]</scope>
    <source>
        <strain evidence="4">DSM 45817 / CECT 9037 / EuI1c</strain>
    </source>
</reference>
<dbReference type="Gene3D" id="3.20.20.140">
    <property type="entry name" value="Metal-dependent hydrolases"/>
    <property type="match status" value="1"/>
</dbReference>
<dbReference type="InterPro" id="IPR032465">
    <property type="entry name" value="ACMSD"/>
</dbReference>
<dbReference type="HOGENOM" id="CLU_039329_0_0_11"/>
<organism evidence="3 4">
    <name type="scientific">Pseudofrankia inefficax (strain DSM 45817 / CECT 9037 / DDB 130130 / EuI1c)</name>
    <name type="common">Frankia inefficax</name>
    <dbReference type="NCBI Taxonomy" id="298654"/>
    <lineage>
        <taxon>Bacteria</taxon>
        <taxon>Bacillati</taxon>
        <taxon>Actinomycetota</taxon>
        <taxon>Actinomycetes</taxon>
        <taxon>Frankiales</taxon>
        <taxon>Frankiaceae</taxon>
        <taxon>Pseudofrankia</taxon>
    </lineage>
</organism>
<name>E3J4C4_PSEI1</name>
<gene>
    <name evidence="3" type="ordered locus">FraEuI1c_5054</name>
</gene>
<dbReference type="InParanoid" id="E3J4C4"/>
<dbReference type="PANTHER" id="PTHR21240">
    <property type="entry name" value="2-AMINO-3-CARBOXYLMUCONATE-6-SEMIALDEHYDE DECARBOXYLASE"/>
    <property type="match status" value="1"/>
</dbReference>
<dbReference type="Proteomes" id="UP000002484">
    <property type="component" value="Chromosome"/>
</dbReference>
<evidence type="ECO:0000313" key="4">
    <source>
        <dbReference type="Proteomes" id="UP000002484"/>
    </source>
</evidence>
<dbReference type="GO" id="GO:0016787">
    <property type="term" value="F:hydrolase activity"/>
    <property type="evidence" value="ECO:0007669"/>
    <property type="project" value="UniProtKB-KW"/>
</dbReference>
<evidence type="ECO:0000259" key="2">
    <source>
        <dbReference type="Pfam" id="PF04909"/>
    </source>
</evidence>